<dbReference type="PIRSF" id="PIRSF018266">
    <property type="entry name" value="FecR"/>
    <property type="match status" value="1"/>
</dbReference>
<reference evidence="1" key="1">
    <citation type="submission" date="2020-05" db="EMBL/GenBank/DDBJ databases">
        <title>Chitinophaga laudate sp. nov., isolated from a tropical peat swamp.</title>
        <authorList>
            <person name="Goh C.B.S."/>
            <person name="Lee M.S."/>
            <person name="Parimannan S."/>
            <person name="Pasbakhsh P."/>
            <person name="Yule C.M."/>
            <person name="Rajandas H."/>
            <person name="Loke S."/>
            <person name="Croft L."/>
            <person name="Tan J.B.L."/>
        </authorList>
    </citation>
    <scope>NUCLEOTIDE SEQUENCE</scope>
    <source>
        <strain evidence="1">Mgbs1</strain>
    </source>
</reference>
<dbReference type="Pfam" id="PF04773">
    <property type="entry name" value="FecR"/>
    <property type="match status" value="1"/>
</dbReference>
<evidence type="ECO:0000313" key="1">
    <source>
        <dbReference type="EMBL" id="NSL85896.1"/>
    </source>
</evidence>
<accession>A0A3S1B115</accession>
<proteinExistence type="predicted"/>
<dbReference type="Pfam" id="PF16344">
    <property type="entry name" value="FecR_C"/>
    <property type="match status" value="1"/>
</dbReference>
<comment type="caution">
    <text evidence="1">The sequence shown here is derived from an EMBL/GenBank/DDBJ whole genome shotgun (WGS) entry which is preliminary data.</text>
</comment>
<name>A0A3S1B115_9BACT</name>
<evidence type="ECO:0000313" key="2">
    <source>
        <dbReference type="Proteomes" id="UP000281028"/>
    </source>
</evidence>
<dbReference type="GO" id="GO:0016989">
    <property type="term" value="F:sigma factor antagonist activity"/>
    <property type="evidence" value="ECO:0007669"/>
    <property type="project" value="TreeGrafter"/>
</dbReference>
<dbReference type="Proteomes" id="UP000281028">
    <property type="component" value="Unassembled WGS sequence"/>
</dbReference>
<organism evidence="1 2">
    <name type="scientific">Chitinophaga solisilvae</name>
    <dbReference type="NCBI Taxonomy" id="1233460"/>
    <lineage>
        <taxon>Bacteria</taxon>
        <taxon>Pseudomonadati</taxon>
        <taxon>Bacteroidota</taxon>
        <taxon>Chitinophagia</taxon>
        <taxon>Chitinophagales</taxon>
        <taxon>Chitinophagaceae</taxon>
        <taxon>Chitinophaga</taxon>
    </lineage>
</organism>
<dbReference type="PANTHER" id="PTHR30273">
    <property type="entry name" value="PERIPLASMIC SIGNAL SENSOR AND SIGMA FACTOR ACTIVATOR FECR-RELATED"/>
    <property type="match status" value="1"/>
</dbReference>
<sequence>MKLSELEILIDKYLAGKAAAEEKRLVERWLDDPEDGREALSPDKKAELAQYFRSNILARISAGERLPETPPLRIAHRGKRKRFLRIAAALLFVIISAAIIRRLLPAYQHTSPAYTTITAGSGSVTRYVLPDGSTVSLFPGSSIHIPDHFNLSDRKIKASGRVYFDVVPDEKRAFYVISGALETRVLGTSFEVNTLSGTRPAVVVRTGKVAVSCNGRQLATLQMNKRICVDVSEQVPVARVDSVDAAGICSWWNGPLAFSQTPLPEVLQTLSQWYSIPVTLHHERWASEKITMQIEAGLPAAEAMRLLSGILGCQYRITGQQIIIY</sequence>
<gene>
    <name evidence="1" type="ORF">ECE50_003575</name>
</gene>
<dbReference type="PANTHER" id="PTHR30273:SF2">
    <property type="entry name" value="PROTEIN FECR"/>
    <property type="match status" value="1"/>
</dbReference>
<dbReference type="InterPro" id="IPR012373">
    <property type="entry name" value="Ferrdict_sens_TM"/>
</dbReference>
<dbReference type="Gene3D" id="3.55.50.30">
    <property type="match status" value="1"/>
</dbReference>
<dbReference type="OrthoDB" id="710152at2"/>
<dbReference type="AlphaFoldDB" id="A0A3S1B115"/>
<dbReference type="EMBL" id="RIAR02000001">
    <property type="protein sequence ID" value="NSL85896.1"/>
    <property type="molecule type" value="Genomic_DNA"/>
</dbReference>
<dbReference type="Gene3D" id="2.60.120.1440">
    <property type="match status" value="1"/>
</dbReference>
<protein>
    <submittedName>
        <fullName evidence="1">DUF4974 domain-containing protein</fullName>
    </submittedName>
</protein>
<dbReference type="InterPro" id="IPR032508">
    <property type="entry name" value="FecR_C"/>
</dbReference>
<keyword evidence="2" id="KW-1185">Reference proteome</keyword>
<dbReference type="InterPro" id="IPR006860">
    <property type="entry name" value="FecR"/>
</dbReference>